<dbReference type="Proteomes" id="UP000569329">
    <property type="component" value="Unassembled WGS sequence"/>
</dbReference>
<evidence type="ECO:0000313" key="3">
    <source>
        <dbReference type="Proteomes" id="UP000569329"/>
    </source>
</evidence>
<name>A0A839DS56_9PSEU</name>
<protein>
    <submittedName>
        <fullName evidence="2">Uncharacterized protein</fullName>
    </submittedName>
</protein>
<dbReference type="RefSeq" id="WP_182543120.1">
    <property type="nucleotide sequence ID" value="NZ_JACGWZ010000001.1"/>
</dbReference>
<reference evidence="2 3" key="1">
    <citation type="submission" date="2020-07" db="EMBL/GenBank/DDBJ databases">
        <title>Sequencing the genomes of 1000 actinobacteria strains.</title>
        <authorList>
            <person name="Klenk H.-P."/>
        </authorList>
    </citation>
    <scope>NUCLEOTIDE SEQUENCE [LARGE SCALE GENOMIC DNA]</scope>
    <source>
        <strain evidence="2 3">DSM 45975</strain>
    </source>
</reference>
<gene>
    <name evidence="2" type="ORF">FHX42_001242</name>
</gene>
<proteinExistence type="predicted"/>
<evidence type="ECO:0000256" key="1">
    <source>
        <dbReference type="SAM" id="MobiDB-lite"/>
    </source>
</evidence>
<sequence length="138" mass="15549">MAINERVEAGRRERRVLRVAWRWDQAERERAWALASARAEGVSVRTLARAAGLSPSRVHQLVTAVDLAEAETARAELRAADWPCPENPDEEDDPELTGRDAVADRLCDEVAWLVQLDTGRYPPGVNPGCEEHRNDRQR</sequence>
<feature type="compositionally biased region" description="Basic and acidic residues" evidence="1">
    <location>
        <begin position="129"/>
        <end position="138"/>
    </location>
</feature>
<dbReference type="AlphaFoldDB" id="A0A839DS56"/>
<organism evidence="2 3">
    <name type="scientific">Halosaccharopolyspora lacisalsi</name>
    <dbReference type="NCBI Taxonomy" id="1000566"/>
    <lineage>
        <taxon>Bacteria</taxon>
        <taxon>Bacillati</taxon>
        <taxon>Actinomycetota</taxon>
        <taxon>Actinomycetes</taxon>
        <taxon>Pseudonocardiales</taxon>
        <taxon>Pseudonocardiaceae</taxon>
        <taxon>Halosaccharopolyspora</taxon>
    </lineage>
</organism>
<evidence type="ECO:0000313" key="2">
    <source>
        <dbReference type="EMBL" id="MBA8823913.1"/>
    </source>
</evidence>
<dbReference type="EMBL" id="JACGWZ010000001">
    <property type="protein sequence ID" value="MBA8823913.1"/>
    <property type="molecule type" value="Genomic_DNA"/>
</dbReference>
<comment type="caution">
    <text evidence="2">The sequence shown here is derived from an EMBL/GenBank/DDBJ whole genome shotgun (WGS) entry which is preliminary data.</text>
</comment>
<accession>A0A839DS56</accession>
<feature type="region of interest" description="Disordered" evidence="1">
    <location>
        <begin position="78"/>
        <end position="97"/>
    </location>
</feature>
<feature type="region of interest" description="Disordered" evidence="1">
    <location>
        <begin position="118"/>
        <end position="138"/>
    </location>
</feature>
<keyword evidence="3" id="KW-1185">Reference proteome</keyword>